<organism evidence="3 4">
    <name type="scientific">Human papillomavirus 68</name>
    <dbReference type="NCBI Taxonomy" id="45240"/>
    <lineage>
        <taxon>Viruses</taxon>
        <taxon>Monodnaviria</taxon>
        <taxon>Shotokuvirae</taxon>
        <taxon>Cossaviricota</taxon>
        <taxon>Papovaviricetes</taxon>
        <taxon>Zurhausenvirales</taxon>
        <taxon>Papillomaviridae</taxon>
        <taxon>Firstpapillomavirinae</taxon>
        <taxon>Alphapapillomavirus</taxon>
        <taxon>Alphapapillomavirus 7</taxon>
    </lineage>
</organism>
<dbReference type="Pfam" id="PF03025">
    <property type="entry name" value="Papilloma_E5"/>
    <property type="match status" value="1"/>
</dbReference>
<reference evidence="3 4" key="1">
    <citation type="journal article" date="2009" name="J. Med. Virol.">
        <title>Detection of HPV types and neutralizing antibodies in Gansu province, China.</title>
        <authorList>
            <person name="Wu X."/>
            <person name="Zhang C."/>
            <person name="Feng S."/>
            <person name="Liu C."/>
            <person name="Li Y."/>
            <person name="Yang Y."/>
            <person name="Gao J."/>
            <person name="Li H."/>
            <person name="Meng S."/>
            <person name="Li L."/>
            <person name="Zhang Y."/>
            <person name="Hu X."/>
            <person name="Wu X."/>
            <person name="Lin L."/>
            <person name="Li X."/>
            <person name="Wang Y."/>
        </authorList>
    </citation>
    <scope>NUCLEOTIDE SEQUENCE [LARGE SCALE GENOMIC DNA]</scope>
    <source>
        <strain evidence="3">LZod68-68</strain>
    </source>
</reference>
<accession>B9UPG1</accession>
<keyword evidence="2" id="KW-1133">Transmembrane helix</keyword>
<dbReference type="EMBL" id="EU918769">
    <property type="protein sequence ID" value="ACL12356.1"/>
    <property type="molecule type" value="Genomic_DNA"/>
</dbReference>
<evidence type="ECO:0000313" key="3">
    <source>
        <dbReference type="EMBL" id="ACL12356.1"/>
    </source>
</evidence>
<evidence type="ECO:0000256" key="2">
    <source>
        <dbReference type="SAM" id="Phobius"/>
    </source>
</evidence>
<protein>
    <submittedName>
        <fullName evidence="3">E5</fullName>
    </submittedName>
</protein>
<gene>
    <name evidence="3" type="primary">E5</name>
</gene>
<sequence>MTVLVFLVWFCVCMYICCTVPLLQSMHVCVYVWILVFVFILVRTTPLEVFAVYILFFLLPMWVLHSFARYSMP</sequence>
<dbReference type="Proteomes" id="UP000119478">
    <property type="component" value="Genome"/>
</dbReference>
<evidence type="ECO:0000313" key="4">
    <source>
        <dbReference type="Proteomes" id="UP000119478"/>
    </source>
</evidence>
<evidence type="ECO:0000256" key="1">
    <source>
        <dbReference type="ARBA" id="ARBA00022518"/>
    </source>
</evidence>
<name>B9UPG1_HPV68</name>
<keyword evidence="1" id="KW-0244">Early protein</keyword>
<proteinExistence type="predicted"/>
<organismHost>
    <name type="scientific">Homo sapiens</name>
    <name type="common">Human</name>
    <dbReference type="NCBI Taxonomy" id="9606"/>
</organismHost>
<keyword evidence="2" id="KW-0472">Membrane</keyword>
<keyword evidence="2" id="KW-0812">Transmembrane</keyword>
<feature type="transmembrane region" description="Helical" evidence="2">
    <location>
        <begin position="50"/>
        <end position="68"/>
    </location>
</feature>
<feature type="transmembrane region" description="Helical" evidence="2">
    <location>
        <begin position="28"/>
        <end position="44"/>
    </location>
</feature>
<dbReference type="InterPro" id="IPR004270">
    <property type="entry name" value="Papilloma_E5_alpha"/>
</dbReference>